<evidence type="ECO:0000256" key="1">
    <source>
        <dbReference type="ARBA" id="ARBA00022527"/>
    </source>
</evidence>
<organism evidence="6 7">
    <name type="scientific">Phlebotomus papatasi</name>
    <name type="common">Sandfly</name>
    <dbReference type="NCBI Taxonomy" id="29031"/>
    <lineage>
        <taxon>Eukaryota</taxon>
        <taxon>Metazoa</taxon>
        <taxon>Ecdysozoa</taxon>
        <taxon>Arthropoda</taxon>
        <taxon>Hexapoda</taxon>
        <taxon>Insecta</taxon>
        <taxon>Pterygota</taxon>
        <taxon>Neoptera</taxon>
        <taxon>Endopterygota</taxon>
        <taxon>Diptera</taxon>
        <taxon>Nematocera</taxon>
        <taxon>Psychodoidea</taxon>
        <taxon>Psychodidae</taxon>
        <taxon>Phlebotomus</taxon>
        <taxon>Phlebotomus</taxon>
    </lineage>
</organism>
<dbReference type="SUPFAM" id="SSF56112">
    <property type="entry name" value="Protein kinase-like (PK-like)"/>
    <property type="match status" value="1"/>
</dbReference>
<keyword evidence="2" id="KW-0808">Transferase</keyword>
<sequence length="245" mass="28748">MKILAMCDVIRLKQVEHVKNEKNILAEIHHPFIVNLKWYTKDNTSLYMLFEYVCGGELFTYLRNAGKFNNSTANFYACEIVMALEYLHSLSIVYRDLKPENLLLDRDGHLKITDFGFAKKLKDRTWTLCGTPEYLAPEILQSKGHNKAVDWWALGVLIYEMLVGYPPFYDDNPLGIYEKILSGKVEWPRQMDAVAKDLVKKLLVLDRTKRIGNMKNGSDDVKRHRWFKHLDWTDVYNRKLKVRSI</sequence>
<dbReference type="Gene3D" id="3.30.200.20">
    <property type="entry name" value="Phosphorylase Kinase, domain 1"/>
    <property type="match status" value="1"/>
</dbReference>
<protein>
    <submittedName>
        <fullName evidence="6">Uncharacterized protein</fullName>
    </submittedName>
</protein>
<evidence type="ECO:0000256" key="4">
    <source>
        <dbReference type="ARBA" id="ARBA00022777"/>
    </source>
</evidence>
<dbReference type="AlphaFoldDB" id="A0A1B0D488"/>
<dbReference type="PANTHER" id="PTHR24353:SF37">
    <property type="entry name" value="CAMP-DEPENDENT PROTEIN KINASE CATALYTIC SUBUNIT PRKX"/>
    <property type="match status" value="1"/>
</dbReference>
<dbReference type="SMART" id="SM00220">
    <property type="entry name" value="S_TKc"/>
    <property type="match status" value="1"/>
</dbReference>
<evidence type="ECO:0000256" key="2">
    <source>
        <dbReference type="ARBA" id="ARBA00022679"/>
    </source>
</evidence>
<dbReference type="PROSITE" id="PS00108">
    <property type="entry name" value="PROTEIN_KINASE_ST"/>
    <property type="match status" value="1"/>
</dbReference>
<keyword evidence="7" id="KW-1185">Reference proteome</keyword>
<keyword evidence="1" id="KW-0723">Serine/threonine-protein kinase</keyword>
<proteinExistence type="predicted"/>
<dbReference type="PIRSF" id="PIRSF000654">
    <property type="entry name" value="Integrin-linked_kinase"/>
    <property type="match status" value="1"/>
</dbReference>
<reference evidence="6" key="1">
    <citation type="submission" date="2022-08" db="UniProtKB">
        <authorList>
            <consortium name="EnsemblMetazoa"/>
        </authorList>
    </citation>
    <scope>IDENTIFICATION</scope>
    <source>
        <strain evidence="6">Israel</strain>
    </source>
</reference>
<dbReference type="Pfam" id="PF00069">
    <property type="entry name" value="Pkinase"/>
    <property type="match status" value="1"/>
</dbReference>
<evidence type="ECO:0000313" key="6">
    <source>
        <dbReference type="EnsemblMetazoa" id="PPAI002226-PA"/>
    </source>
</evidence>
<dbReference type="PANTHER" id="PTHR24353">
    <property type="entry name" value="CYCLIC NUCLEOTIDE-DEPENDENT PROTEIN KINASE"/>
    <property type="match status" value="1"/>
</dbReference>
<dbReference type="Proteomes" id="UP000092462">
    <property type="component" value="Unassembled WGS sequence"/>
</dbReference>
<accession>A0A1B0D488</accession>
<dbReference type="PROSITE" id="PS50011">
    <property type="entry name" value="PROTEIN_KINASE_DOM"/>
    <property type="match status" value="1"/>
</dbReference>
<dbReference type="InterPro" id="IPR011009">
    <property type="entry name" value="Kinase-like_dom_sf"/>
</dbReference>
<dbReference type="GO" id="GO:0005952">
    <property type="term" value="C:cAMP-dependent protein kinase complex"/>
    <property type="evidence" value="ECO:0007669"/>
    <property type="project" value="TreeGrafter"/>
</dbReference>
<dbReference type="FunFam" id="1.10.510.10:FF:000005">
    <property type="entry name" value="cAMP-dependent protein kinase catalytic subunit alpha"/>
    <property type="match status" value="1"/>
</dbReference>
<evidence type="ECO:0000256" key="3">
    <source>
        <dbReference type="ARBA" id="ARBA00022741"/>
    </source>
</evidence>
<dbReference type="Gene3D" id="1.10.510.10">
    <property type="entry name" value="Transferase(Phosphotransferase) domain 1"/>
    <property type="match status" value="1"/>
</dbReference>
<keyword evidence="5" id="KW-0067">ATP-binding</keyword>
<dbReference type="InterPro" id="IPR008271">
    <property type="entry name" value="Ser/Thr_kinase_AS"/>
</dbReference>
<dbReference type="EMBL" id="AJVK01011283">
    <property type="status" value="NOT_ANNOTATED_CDS"/>
    <property type="molecule type" value="Genomic_DNA"/>
</dbReference>
<dbReference type="GO" id="GO:0005829">
    <property type="term" value="C:cytosol"/>
    <property type="evidence" value="ECO:0007669"/>
    <property type="project" value="TreeGrafter"/>
</dbReference>
<dbReference type="VEuPathDB" id="VectorBase:PPAPM1_006140"/>
<dbReference type="GO" id="GO:0005524">
    <property type="term" value="F:ATP binding"/>
    <property type="evidence" value="ECO:0007669"/>
    <property type="project" value="UniProtKB-KW"/>
</dbReference>
<dbReference type="VEuPathDB" id="VectorBase:PPAI002226"/>
<keyword evidence="4" id="KW-0418">Kinase</keyword>
<dbReference type="GO" id="GO:0004691">
    <property type="term" value="F:cAMP-dependent protein kinase activity"/>
    <property type="evidence" value="ECO:0007669"/>
    <property type="project" value="TreeGrafter"/>
</dbReference>
<evidence type="ECO:0000256" key="5">
    <source>
        <dbReference type="ARBA" id="ARBA00022840"/>
    </source>
</evidence>
<keyword evidence="3" id="KW-0547">Nucleotide-binding</keyword>
<name>A0A1B0D488_PHLPP</name>
<dbReference type="EMBL" id="AJVK01011282">
    <property type="status" value="NOT_ANNOTATED_CDS"/>
    <property type="molecule type" value="Genomic_DNA"/>
</dbReference>
<evidence type="ECO:0000313" key="7">
    <source>
        <dbReference type="Proteomes" id="UP000092462"/>
    </source>
</evidence>
<dbReference type="EnsemblMetazoa" id="PPAI002226-RA">
    <property type="protein sequence ID" value="PPAI002226-PA"/>
    <property type="gene ID" value="PPAI002226"/>
</dbReference>
<dbReference type="InterPro" id="IPR000719">
    <property type="entry name" value="Prot_kinase_dom"/>
</dbReference>
<dbReference type="GO" id="GO:0007476">
    <property type="term" value="P:imaginal disc-derived wing morphogenesis"/>
    <property type="evidence" value="ECO:0007669"/>
    <property type="project" value="UniProtKB-ARBA"/>
</dbReference>